<sequence>MKRVKILIASLILAASFTSCSDFLSEVPDNRTQLDSAVKIGELLVTAYPIYAYAPFTEIMSDNVWDSGESIGVIDYHRSQFKWELEERISQDSPSAYWDGCYEAIAAANEALEAIQKVDKGDGKLNPLKGEALMARAYAHYMLVQLWSKAYNPNTAGSDMGIPYVDKPERKLIQEYSRGTVEEVYAKIEKDIVEGMPLITDNYKQPKFHFNKQAARAFATRYYLTVGKWDQVISNSDYLMGDPIGMIRDYTSFKKFGLMERFQKYTRPEMKTNLLLVTAVSTYYRYNYQSRYWITGKEKDLIFGTATNPFGKAWTYSGGSFNGQTTYVYPKMGEYFRLDDPSAGTGLPFTNYVLLSNDEVYLNRMEALVMSNRIDEAIAGMELFAGNRTPSYKAGTDKITLAKLRTMYPNVTEKLTPFYNLTEEQALLIELILETKRREFIHEGLRWFDIKRYNIEVKHKFNTGEELILTKDDARRQLPLPLHVTAAGLPDNPRN</sequence>
<dbReference type="STRING" id="702745.SAMN05421818_12025"/>
<feature type="chain" id="PRO_5017434451" evidence="6">
    <location>
        <begin position="22"/>
        <end position="495"/>
    </location>
</feature>
<evidence type="ECO:0000256" key="3">
    <source>
        <dbReference type="ARBA" id="ARBA00022729"/>
    </source>
</evidence>
<dbReference type="InterPro" id="IPR033985">
    <property type="entry name" value="SusD-like_N"/>
</dbReference>
<organism evidence="9 10">
    <name type="scientific">Myroides phaeus</name>
    <dbReference type="NCBI Taxonomy" id="702745"/>
    <lineage>
        <taxon>Bacteria</taxon>
        <taxon>Pseudomonadati</taxon>
        <taxon>Bacteroidota</taxon>
        <taxon>Flavobacteriia</taxon>
        <taxon>Flavobacteriales</taxon>
        <taxon>Flavobacteriaceae</taxon>
        <taxon>Myroides</taxon>
    </lineage>
</organism>
<reference evidence="10" key="1">
    <citation type="submission" date="2016-10" db="EMBL/GenBank/DDBJ databases">
        <authorList>
            <person name="Varghese N."/>
            <person name="Submissions S."/>
        </authorList>
    </citation>
    <scope>NUCLEOTIDE SEQUENCE [LARGE SCALE GENOMIC DNA]</scope>
    <source>
        <strain evidence="10">DSM 23313</strain>
    </source>
</reference>
<dbReference type="Pfam" id="PF14322">
    <property type="entry name" value="SusD-like_3"/>
    <property type="match status" value="1"/>
</dbReference>
<evidence type="ECO:0000259" key="7">
    <source>
        <dbReference type="Pfam" id="PF07980"/>
    </source>
</evidence>
<protein>
    <submittedName>
        <fullName evidence="9">SusD family protein</fullName>
    </submittedName>
</protein>
<dbReference type="AlphaFoldDB" id="A0A1G8FXD7"/>
<dbReference type="PROSITE" id="PS51257">
    <property type="entry name" value="PROKAR_LIPOPROTEIN"/>
    <property type="match status" value="1"/>
</dbReference>
<keyword evidence="3 6" id="KW-0732">Signal</keyword>
<evidence type="ECO:0000256" key="4">
    <source>
        <dbReference type="ARBA" id="ARBA00023136"/>
    </source>
</evidence>
<dbReference type="GO" id="GO:0009279">
    <property type="term" value="C:cell outer membrane"/>
    <property type="evidence" value="ECO:0007669"/>
    <property type="project" value="UniProtKB-SubCell"/>
</dbReference>
<keyword evidence="5" id="KW-0998">Cell outer membrane</keyword>
<name>A0A1G8FXD7_9FLAO</name>
<comment type="subcellular location">
    <subcellularLocation>
        <location evidence="1">Cell outer membrane</location>
    </subcellularLocation>
</comment>
<evidence type="ECO:0000313" key="9">
    <source>
        <dbReference type="EMBL" id="SDH86801.1"/>
    </source>
</evidence>
<keyword evidence="10" id="KW-1185">Reference proteome</keyword>
<comment type="similarity">
    <text evidence="2">Belongs to the SusD family.</text>
</comment>
<keyword evidence="4" id="KW-0472">Membrane</keyword>
<evidence type="ECO:0000256" key="6">
    <source>
        <dbReference type="SAM" id="SignalP"/>
    </source>
</evidence>
<proteinExistence type="inferred from homology"/>
<dbReference type="Gene3D" id="1.25.40.390">
    <property type="match status" value="2"/>
</dbReference>
<evidence type="ECO:0000256" key="1">
    <source>
        <dbReference type="ARBA" id="ARBA00004442"/>
    </source>
</evidence>
<feature type="signal peptide" evidence="6">
    <location>
        <begin position="1"/>
        <end position="21"/>
    </location>
</feature>
<gene>
    <name evidence="9" type="ORF">SAMN05421818_12025</name>
</gene>
<evidence type="ECO:0000256" key="5">
    <source>
        <dbReference type="ARBA" id="ARBA00023237"/>
    </source>
</evidence>
<evidence type="ECO:0000259" key="8">
    <source>
        <dbReference type="Pfam" id="PF14322"/>
    </source>
</evidence>
<dbReference type="InterPro" id="IPR012944">
    <property type="entry name" value="SusD_RagB_dom"/>
</dbReference>
<evidence type="ECO:0000313" key="10">
    <source>
        <dbReference type="Proteomes" id="UP000243588"/>
    </source>
</evidence>
<dbReference type="EMBL" id="FNDQ01000020">
    <property type="protein sequence ID" value="SDH86801.1"/>
    <property type="molecule type" value="Genomic_DNA"/>
</dbReference>
<evidence type="ECO:0000256" key="2">
    <source>
        <dbReference type="ARBA" id="ARBA00006275"/>
    </source>
</evidence>
<feature type="domain" description="SusD-like N-terminal" evidence="8">
    <location>
        <begin position="22"/>
        <end position="224"/>
    </location>
</feature>
<feature type="domain" description="RagB/SusD" evidence="7">
    <location>
        <begin position="307"/>
        <end position="458"/>
    </location>
</feature>
<dbReference type="Pfam" id="PF07980">
    <property type="entry name" value="SusD_RagB"/>
    <property type="match status" value="1"/>
</dbReference>
<dbReference type="InterPro" id="IPR011990">
    <property type="entry name" value="TPR-like_helical_dom_sf"/>
</dbReference>
<dbReference type="SUPFAM" id="SSF48452">
    <property type="entry name" value="TPR-like"/>
    <property type="match status" value="1"/>
</dbReference>
<dbReference type="Proteomes" id="UP000243588">
    <property type="component" value="Unassembled WGS sequence"/>
</dbReference>
<accession>A0A1G8FXD7</accession>
<dbReference type="RefSeq" id="WP_090409879.1">
    <property type="nucleotide sequence ID" value="NZ_FNDQ01000020.1"/>
</dbReference>